<dbReference type="KEGG" id="rue:DT065_10200"/>
<dbReference type="AlphaFoldDB" id="A0A345BZH1"/>
<name>A0A345BZH1_9BACI</name>
<feature type="domain" description="NERD" evidence="1">
    <location>
        <begin position="1"/>
        <end position="80"/>
    </location>
</feature>
<evidence type="ECO:0000313" key="2">
    <source>
        <dbReference type="EMBL" id="AXF56352.1"/>
    </source>
</evidence>
<protein>
    <submittedName>
        <fullName evidence="2">NERD domain-containing protein</fullName>
    </submittedName>
</protein>
<dbReference type="PROSITE" id="PS50965">
    <property type="entry name" value="NERD"/>
    <property type="match status" value="1"/>
</dbReference>
<dbReference type="Pfam" id="PF08378">
    <property type="entry name" value="NERD"/>
    <property type="match status" value="1"/>
</dbReference>
<dbReference type="Proteomes" id="UP000252100">
    <property type="component" value="Chromosome"/>
</dbReference>
<dbReference type="RefSeq" id="WP_114373060.1">
    <property type="nucleotide sequence ID" value="NZ_CP031092.1"/>
</dbReference>
<sequence>MEDLSVDYLVINDLLLEQNRNLFQIDTLVIFQEKVYILDAKHSAGDFYIDDDNWRTLSGAEIPELQMKRRTILLRKLLQQ</sequence>
<dbReference type="InterPro" id="IPR011528">
    <property type="entry name" value="NERD"/>
</dbReference>
<reference evidence="2 3" key="1">
    <citation type="journal article" date="2018" name="J. Microbiol.">
        <title>Salicibibacter kimchii gen. nov., sp. nov., a moderately halophilic and alkalitolerant bacterium in the family Bacillaceae, isolated from kimchi.</title>
        <authorList>
            <person name="Jang J.Y."/>
            <person name="Oh Y.J."/>
            <person name="Lim S.K."/>
            <person name="Park H.K."/>
            <person name="Lee C."/>
            <person name="Kim J.Y."/>
            <person name="Lee M.A."/>
            <person name="Choi H.J."/>
        </authorList>
    </citation>
    <scope>NUCLEOTIDE SEQUENCE [LARGE SCALE GENOMIC DNA]</scope>
    <source>
        <strain evidence="2 3">NKC1-1</strain>
    </source>
</reference>
<proteinExistence type="predicted"/>
<evidence type="ECO:0000313" key="3">
    <source>
        <dbReference type="Proteomes" id="UP000252100"/>
    </source>
</evidence>
<keyword evidence="3" id="KW-1185">Reference proteome</keyword>
<evidence type="ECO:0000259" key="1">
    <source>
        <dbReference type="PROSITE" id="PS50965"/>
    </source>
</evidence>
<organism evidence="2 3">
    <name type="scientific">Salicibibacter kimchii</name>
    <dbReference type="NCBI Taxonomy" id="2099786"/>
    <lineage>
        <taxon>Bacteria</taxon>
        <taxon>Bacillati</taxon>
        <taxon>Bacillota</taxon>
        <taxon>Bacilli</taxon>
        <taxon>Bacillales</taxon>
        <taxon>Bacillaceae</taxon>
        <taxon>Salicibibacter</taxon>
    </lineage>
</organism>
<dbReference type="EMBL" id="CP031092">
    <property type="protein sequence ID" value="AXF56352.1"/>
    <property type="molecule type" value="Genomic_DNA"/>
</dbReference>
<dbReference type="OrthoDB" id="2880750at2"/>
<gene>
    <name evidence="2" type="ORF">DT065_10200</name>
</gene>
<accession>A0A345BZH1</accession>